<evidence type="ECO:0000313" key="1">
    <source>
        <dbReference type="EMBL" id="JAP89749.1"/>
    </source>
</evidence>
<sequence>YGTGFKLKKRWKFKVKQRLQKSIYNLVVVKQNAIQNQSTYVSHIIPIQRSLGQTCSVCSTNYNEAHLQFECVPLKWRMKFATRNTCQYQLNNPKASSQKLQDMRIYPAQQSFSSKNATSEGIGEYYTLVQTQNQMNGPVCTLMLENLATENAKLLVKELLTQGIIGGPKQSRKKQQRRNQTKELQIQKLVPLGSAAFVNPKNKPKYNFIDRQNLDEETQAEIKRLNKVQPNLNRYTNPKTFDQLMQTKITVIGLHQTFKDMTINDLYVEYKKWNFAEERTYQRILTTKWCQENIQIKALQCPMCYHPFKTEAERWAHLIDNSAGNYNRKKIEYSCNGLDNSSFGRCQRGLIPTMDSLNYIISQDNFLKPDGVESMLEVEGRLSLIQIGESSLLGYEDHIRLFHLKYWCNMWTYIWYINTLIVEWMETEKIPRPEIKESAGMLVHKWIRDRARVSQNLYIRIEQLNLVIGFYKLNFPNQWIKKTEKIVEERQQL</sequence>
<reference evidence="1" key="1">
    <citation type="submission" date="2015-07" db="EMBL/GenBank/DDBJ databases">
        <title>Adaptation to a free-living lifestyle via gene acquisitions in the diplomonad Trepomonas sp. PC1.</title>
        <authorList>
            <person name="Xu F."/>
            <person name="Jerlstrom-Hultqvist J."/>
            <person name="Kolisko M."/>
            <person name="Simpson A.G.B."/>
            <person name="Roger A.J."/>
            <person name="Svard S.G."/>
            <person name="Andersson J.O."/>
        </authorList>
    </citation>
    <scope>NUCLEOTIDE SEQUENCE</scope>
    <source>
        <strain evidence="1">PC1</strain>
    </source>
</reference>
<protein>
    <submittedName>
        <fullName evidence="1">Uncharacterized protein</fullName>
    </submittedName>
</protein>
<dbReference type="AlphaFoldDB" id="A0A146K2H5"/>
<name>A0A146K2H5_9EUKA</name>
<feature type="non-terminal residue" evidence="1">
    <location>
        <position position="493"/>
    </location>
</feature>
<feature type="non-terminal residue" evidence="1">
    <location>
        <position position="1"/>
    </location>
</feature>
<organism evidence="1">
    <name type="scientific">Trepomonas sp. PC1</name>
    <dbReference type="NCBI Taxonomy" id="1076344"/>
    <lineage>
        <taxon>Eukaryota</taxon>
        <taxon>Metamonada</taxon>
        <taxon>Diplomonadida</taxon>
        <taxon>Hexamitidae</taxon>
        <taxon>Hexamitinae</taxon>
        <taxon>Trepomonas</taxon>
    </lineage>
</organism>
<gene>
    <name evidence="1" type="ORF">TPC1_30756</name>
</gene>
<accession>A0A146K2H5</accession>
<proteinExistence type="predicted"/>
<dbReference type="EMBL" id="GDID01006857">
    <property type="protein sequence ID" value="JAP89749.1"/>
    <property type="molecule type" value="Transcribed_RNA"/>
</dbReference>